<evidence type="ECO:0000313" key="2">
    <source>
        <dbReference type="Proteomes" id="UP001345219"/>
    </source>
</evidence>
<organism evidence="1 2">
    <name type="scientific">Trapa incisa</name>
    <dbReference type="NCBI Taxonomy" id="236973"/>
    <lineage>
        <taxon>Eukaryota</taxon>
        <taxon>Viridiplantae</taxon>
        <taxon>Streptophyta</taxon>
        <taxon>Embryophyta</taxon>
        <taxon>Tracheophyta</taxon>
        <taxon>Spermatophyta</taxon>
        <taxon>Magnoliopsida</taxon>
        <taxon>eudicotyledons</taxon>
        <taxon>Gunneridae</taxon>
        <taxon>Pentapetalae</taxon>
        <taxon>rosids</taxon>
        <taxon>malvids</taxon>
        <taxon>Myrtales</taxon>
        <taxon>Lythraceae</taxon>
        <taxon>Trapa</taxon>
    </lineage>
</organism>
<evidence type="ECO:0000313" key="1">
    <source>
        <dbReference type="EMBL" id="KAK4743395.1"/>
    </source>
</evidence>
<dbReference type="AlphaFoldDB" id="A0AAN7JHL3"/>
<protein>
    <submittedName>
        <fullName evidence="1">Uncharacterized protein</fullName>
    </submittedName>
</protein>
<comment type="caution">
    <text evidence="1">The sequence shown here is derived from an EMBL/GenBank/DDBJ whole genome shotgun (WGS) entry which is preliminary data.</text>
</comment>
<accession>A0AAN7JHL3</accession>
<name>A0AAN7JHL3_9MYRT</name>
<keyword evidence="2" id="KW-1185">Reference proteome</keyword>
<dbReference type="Proteomes" id="UP001345219">
    <property type="component" value="Chromosome 1"/>
</dbReference>
<sequence length="104" mass="11956">MLTLNFWLCAEQDDGTYWVLNANGDNFFSSVKEKRNFAEEDKSTMKEGRKKLTALNTTGLVTKSKQTHMVFHAFSKLNSSLEKMKSLEMMHPSCSPNQELLNFK</sequence>
<dbReference type="EMBL" id="JAXIOK010000023">
    <property type="protein sequence ID" value="KAK4743395.1"/>
    <property type="molecule type" value="Genomic_DNA"/>
</dbReference>
<proteinExistence type="predicted"/>
<gene>
    <name evidence="1" type="ORF">SAY87_001396</name>
</gene>
<reference evidence="1 2" key="1">
    <citation type="journal article" date="2023" name="Hortic Res">
        <title>Pangenome of water caltrop reveals structural variations and asymmetric subgenome divergence after allopolyploidization.</title>
        <authorList>
            <person name="Zhang X."/>
            <person name="Chen Y."/>
            <person name="Wang L."/>
            <person name="Yuan Y."/>
            <person name="Fang M."/>
            <person name="Shi L."/>
            <person name="Lu R."/>
            <person name="Comes H.P."/>
            <person name="Ma Y."/>
            <person name="Chen Y."/>
            <person name="Huang G."/>
            <person name="Zhou Y."/>
            <person name="Zheng Z."/>
            <person name="Qiu Y."/>
        </authorList>
    </citation>
    <scope>NUCLEOTIDE SEQUENCE [LARGE SCALE GENOMIC DNA]</scope>
    <source>
        <tissue evidence="1">Roots</tissue>
    </source>
</reference>